<dbReference type="OrthoDB" id="9808624at2"/>
<dbReference type="InterPro" id="IPR025285">
    <property type="entry name" value="DUF4145"/>
</dbReference>
<reference evidence="2 3" key="1">
    <citation type="submission" date="2017-03" db="EMBL/GenBank/DDBJ databases">
        <authorList>
            <person name="Afonso C.L."/>
            <person name="Miller P.J."/>
            <person name="Scott M.A."/>
            <person name="Spackman E."/>
            <person name="Goraichik I."/>
            <person name="Dimitrov K.M."/>
            <person name="Suarez D.L."/>
            <person name="Swayne D.E."/>
        </authorList>
    </citation>
    <scope>NUCLEOTIDE SEQUENCE [LARGE SCALE GENOMIC DNA]</scope>
    <source>
        <strain evidence="2 3">CECT 8110</strain>
    </source>
</reference>
<evidence type="ECO:0000313" key="3">
    <source>
        <dbReference type="Proteomes" id="UP000193207"/>
    </source>
</evidence>
<sequence>MKYVPPELDLNAFNCPYCRAYAHQDWFAGGARHFARNLPMGAFFKDATLAQRHPPELFNTENSQSCLALGSVMFSKCASCNKVAVWVHDAIVYPQTGEAPAANADMPDDIQRDYNEASTILDQSPRGAAALIRLAIQKLCRELGQPGKNINDDIGALVKGGLDPRVQQALDAVRVIGNSAVHPGQIDLRDDRATAEALFKLLNLIVDKTISEPKHVAEVYASLPEGAVKAIEKRDGKAPSK</sequence>
<proteinExistence type="predicted"/>
<feature type="domain" description="DUF4145" evidence="1">
    <location>
        <begin position="115"/>
        <end position="190"/>
    </location>
</feature>
<dbReference type="RefSeq" id="WP_085817755.1">
    <property type="nucleotide sequence ID" value="NZ_FWFU01000002.1"/>
</dbReference>
<dbReference type="AlphaFoldDB" id="A0A1X6Z4U3"/>
<keyword evidence="3" id="KW-1185">Reference proteome</keyword>
<name>A0A1X6Z4U3_9RHOB</name>
<dbReference type="Pfam" id="PF13643">
    <property type="entry name" value="DUF4145"/>
    <property type="match status" value="1"/>
</dbReference>
<protein>
    <recommendedName>
        <fullName evidence="1">DUF4145 domain-containing protein</fullName>
    </recommendedName>
</protein>
<gene>
    <name evidence="2" type="ORF">ROH8110_02196</name>
</gene>
<evidence type="ECO:0000313" key="2">
    <source>
        <dbReference type="EMBL" id="SLN41064.1"/>
    </source>
</evidence>
<accession>A0A1X6Z4U3</accession>
<dbReference type="Proteomes" id="UP000193207">
    <property type="component" value="Unassembled WGS sequence"/>
</dbReference>
<evidence type="ECO:0000259" key="1">
    <source>
        <dbReference type="Pfam" id="PF13643"/>
    </source>
</evidence>
<dbReference type="EMBL" id="FWFU01000002">
    <property type="protein sequence ID" value="SLN41064.1"/>
    <property type="molecule type" value="Genomic_DNA"/>
</dbReference>
<organism evidence="2 3">
    <name type="scientific">Roseovarius halotolerans</name>
    <dbReference type="NCBI Taxonomy" id="505353"/>
    <lineage>
        <taxon>Bacteria</taxon>
        <taxon>Pseudomonadati</taxon>
        <taxon>Pseudomonadota</taxon>
        <taxon>Alphaproteobacteria</taxon>
        <taxon>Rhodobacterales</taxon>
        <taxon>Roseobacteraceae</taxon>
        <taxon>Roseovarius</taxon>
    </lineage>
</organism>